<feature type="compositionally biased region" description="Polar residues" evidence="1">
    <location>
        <begin position="168"/>
        <end position="197"/>
    </location>
</feature>
<protein>
    <submittedName>
        <fullName evidence="2">Uncharacterized protein</fullName>
    </submittedName>
</protein>
<feature type="compositionally biased region" description="Polar residues" evidence="1">
    <location>
        <begin position="518"/>
        <end position="548"/>
    </location>
</feature>
<dbReference type="EMBL" id="CAJVRM010000142">
    <property type="protein sequence ID" value="CAG8975565.1"/>
    <property type="molecule type" value="Genomic_DNA"/>
</dbReference>
<comment type="caution">
    <text evidence="2">The sequence shown here is derived from an EMBL/GenBank/DDBJ whole genome shotgun (WGS) entry which is preliminary data.</text>
</comment>
<feature type="region of interest" description="Disordered" evidence="1">
    <location>
        <begin position="68"/>
        <end position="120"/>
    </location>
</feature>
<feature type="compositionally biased region" description="Acidic residues" evidence="1">
    <location>
        <begin position="99"/>
        <end position="108"/>
    </location>
</feature>
<sequence>MDPSNVELLVHISAPSTSRDDARYRALARAYLNFVPATRLELEELPEDDEETRIADDRVASLEERVKENSQFNARLGSQVRVEEEAEVKSWESFRPGQEEEDEDDDGLSEAIPTQSFSQEHRQSFCSAELSFRSVANNADSPPFRNQREVTCAQLSSPIQRHVESQKSTDSWIPPRSTISDSQPEYNRPSQALSSPTRVLEQYLQRRENAGSGSQESGRSQRQKNRDEASSGTTESQKTSTSDIRDFAFNETSSSSVRNPMAQQENTPGAPPTTIPATSTHIAASCLEISPTPISTPGKMLSPSEIMISFKLRSGNVPSKVPSSSVRSSSPIVVNKTTIPKSSENIEATPTVRRAIPISENSTSIMSSTTNVEISASNIPSSDSTNSDIITIPRKSMRNIPRTPYRAMNTTEDSSIALKRKMAEKRSGFEVPDSTAEVESSISVIPETIIKPPAKRTKFTLTRPISSNSSSNARTDDPSKLPATLNMEQPNKPQNDTSPSKTPSTPTRKQPDKFRPDNTPSKTKGPTAQGTPRSTPVFSSPPSASQLPTHLDKTEARPRPPPTGTGHIDPKSFITPALLGLAEKDPKGSLYKPLDQVRELRPTERGYWRVDTTNWEPGFKEKCWSVLANFILQEKGGWGISCVRTEDFKEIQVYCWGITVPYVYLLIFMASSNRVRTKGRSWWIGGDGNPLITMPVVPKPTKK</sequence>
<feature type="compositionally biased region" description="Polar residues" evidence="1">
    <location>
        <begin position="460"/>
        <end position="473"/>
    </location>
</feature>
<feature type="compositionally biased region" description="Polar residues" evidence="1">
    <location>
        <begin position="486"/>
        <end position="496"/>
    </location>
</feature>
<evidence type="ECO:0000256" key="1">
    <source>
        <dbReference type="SAM" id="MobiDB-lite"/>
    </source>
</evidence>
<evidence type="ECO:0000313" key="3">
    <source>
        <dbReference type="Proteomes" id="UP000701801"/>
    </source>
</evidence>
<dbReference type="Proteomes" id="UP000701801">
    <property type="component" value="Unassembled WGS sequence"/>
</dbReference>
<dbReference type="AlphaFoldDB" id="A0A9N9LM07"/>
<feature type="compositionally biased region" description="Low complexity" evidence="1">
    <location>
        <begin position="211"/>
        <end position="220"/>
    </location>
</feature>
<accession>A0A9N9LM07</accession>
<feature type="compositionally biased region" description="Basic and acidic residues" evidence="1">
    <location>
        <begin position="81"/>
        <end position="92"/>
    </location>
</feature>
<feature type="compositionally biased region" description="Low complexity" evidence="1">
    <location>
        <begin position="497"/>
        <end position="507"/>
    </location>
</feature>
<feature type="region of interest" description="Disordered" evidence="1">
    <location>
        <begin position="153"/>
        <end position="277"/>
    </location>
</feature>
<evidence type="ECO:0000313" key="2">
    <source>
        <dbReference type="EMBL" id="CAG8975565.1"/>
    </source>
</evidence>
<dbReference type="OrthoDB" id="5395975at2759"/>
<gene>
    <name evidence="2" type="ORF">HYALB_00005633</name>
</gene>
<feature type="region of interest" description="Disordered" evidence="1">
    <location>
        <begin position="460"/>
        <end position="572"/>
    </location>
</feature>
<name>A0A9N9LM07_9HELO</name>
<reference evidence="2" key="1">
    <citation type="submission" date="2021-07" db="EMBL/GenBank/DDBJ databases">
        <authorList>
            <person name="Durling M."/>
        </authorList>
    </citation>
    <scope>NUCLEOTIDE SEQUENCE</scope>
</reference>
<proteinExistence type="predicted"/>
<feature type="compositionally biased region" description="Polar residues" evidence="1">
    <location>
        <begin position="250"/>
        <end position="266"/>
    </location>
</feature>
<feature type="compositionally biased region" description="Polar residues" evidence="1">
    <location>
        <begin position="230"/>
        <end position="242"/>
    </location>
</feature>
<organism evidence="2 3">
    <name type="scientific">Hymenoscyphus albidus</name>
    <dbReference type="NCBI Taxonomy" id="595503"/>
    <lineage>
        <taxon>Eukaryota</taxon>
        <taxon>Fungi</taxon>
        <taxon>Dikarya</taxon>
        <taxon>Ascomycota</taxon>
        <taxon>Pezizomycotina</taxon>
        <taxon>Leotiomycetes</taxon>
        <taxon>Helotiales</taxon>
        <taxon>Helotiaceae</taxon>
        <taxon>Hymenoscyphus</taxon>
    </lineage>
</organism>
<keyword evidence="3" id="KW-1185">Reference proteome</keyword>